<protein>
    <recommendedName>
        <fullName evidence="5 6">Glycosyltransferase 2-like domain-containing protein</fullName>
    </recommendedName>
</protein>
<dbReference type="Proteomes" id="UP001058273">
    <property type="component" value="Chromosome"/>
</dbReference>
<reference evidence="7" key="1">
    <citation type="submission" date="2022-08" db="EMBL/GenBank/DDBJ databases">
        <title>Genome sequence of Vagococcus luciliae DSM 112651.</title>
        <authorList>
            <person name="Juan G."/>
            <person name="Anja P."/>
            <person name="Rolf D."/>
            <person name="Kampfer P."/>
            <person name="Vilcinskas A."/>
        </authorList>
    </citation>
    <scope>NUCLEOTIDE SEQUENCE</scope>
    <source>
        <strain evidence="7">G314FT</strain>
    </source>
</reference>
<dbReference type="RefSeq" id="WP_257701320.1">
    <property type="nucleotide sequence ID" value="NZ_CP102451.1"/>
</dbReference>
<feature type="transmembrane region" description="Helical" evidence="4">
    <location>
        <begin position="389"/>
        <end position="410"/>
    </location>
</feature>
<dbReference type="PANTHER" id="PTHR43630">
    <property type="entry name" value="POLY-BETA-1,6-N-ACETYL-D-GLUCOSAMINE SYNTHASE"/>
    <property type="match status" value="1"/>
</dbReference>
<evidence type="ECO:0000256" key="2">
    <source>
        <dbReference type="ARBA" id="ARBA00022676"/>
    </source>
</evidence>
<gene>
    <name evidence="7" type="ORF">G314FT_20460</name>
</gene>
<feature type="domain" description="Glycosyltransferase 2-like" evidence="6">
    <location>
        <begin position="168"/>
        <end position="401"/>
    </location>
</feature>
<comment type="similarity">
    <text evidence="1">Belongs to the glycosyltransferase 2 family.</text>
</comment>
<dbReference type="EMBL" id="CP102451">
    <property type="protein sequence ID" value="UUV99877.1"/>
    <property type="molecule type" value="Genomic_DNA"/>
</dbReference>
<dbReference type="Gene3D" id="3.90.550.10">
    <property type="entry name" value="Spore Coat Polysaccharide Biosynthesis Protein SpsA, Chain A"/>
    <property type="match status" value="1"/>
</dbReference>
<keyword evidence="4" id="KW-0472">Membrane</keyword>
<feature type="transmembrane region" description="Helical" evidence="4">
    <location>
        <begin position="6"/>
        <end position="29"/>
    </location>
</feature>
<organism evidence="7 8">
    <name type="scientific">Vagococcus luciliae</name>
    <dbReference type="NCBI Taxonomy" id="2920380"/>
    <lineage>
        <taxon>Bacteria</taxon>
        <taxon>Bacillati</taxon>
        <taxon>Bacillota</taxon>
        <taxon>Bacilli</taxon>
        <taxon>Lactobacillales</taxon>
        <taxon>Enterococcaceae</taxon>
        <taxon>Vagococcus</taxon>
    </lineage>
</organism>
<evidence type="ECO:0000313" key="8">
    <source>
        <dbReference type="Proteomes" id="UP001058273"/>
    </source>
</evidence>
<feature type="transmembrane region" description="Helical" evidence="4">
    <location>
        <begin position="348"/>
        <end position="377"/>
    </location>
</feature>
<dbReference type="Pfam" id="PF00535">
    <property type="entry name" value="Glycos_transf_2"/>
    <property type="match status" value="1"/>
</dbReference>
<feature type="domain" description="Glycosyltransferase 2-like" evidence="5">
    <location>
        <begin position="64"/>
        <end position="108"/>
    </location>
</feature>
<evidence type="ECO:0000259" key="6">
    <source>
        <dbReference type="Pfam" id="PF13632"/>
    </source>
</evidence>
<feature type="transmembrane region" description="Helical" evidence="4">
    <location>
        <begin position="422"/>
        <end position="442"/>
    </location>
</feature>
<sequence>MSNLVIFVGIAALVINYIFFTIYGFQIILSRREMKKVKSDRIILSDNLLDSNSSISRQNSLPLTVVIPAYNEKETIIQSVNSFIQQNYKDLTLYIVNDGSKDHTMDICINELNMKKIDFLEKIGSIETEKVLGFYQSEEYPNIYLINKVNGGKSDALNVGINYARTPYISFVDADSFLEKNALLTLMTPFYFSDDIASIGGLIRPMTRQENFAQRSIKVRTWNLLTGFQYLEYLRSVLVFRSSLSNIDSTVIISGAFGVYKLDMLREINGYDTYSIGEDFDLTLGIRKYIDDHNLSSKQIFIYDSVCWTQPPSTIGDLVKQRSRWQIGFLQTIFKYRKMIFNKNYKNVGIIGLPLFIFTEIISFFMETIGLGLGIYFVMVSVVTWQEAVFVFLLSYFINLFFTFTVIAQNTKIQRISYLDRIYLLFLAVIEAFSYHWISLYAKLLGTLKFLFTSKEKKHEWGEIKRNNPDNLV</sequence>
<keyword evidence="2" id="KW-0328">Glycosyltransferase</keyword>
<evidence type="ECO:0000256" key="4">
    <source>
        <dbReference type="SAM" id="Phobius"/>
    </source>
</evidence>
<reference evidence="7" key="2">
    <citation type="submission" date="2022-08" db="EMBL/GenBank/DDBJ databases">
        <authorList>
            <person name="Poehlein A."/>
            <person name="Guzman J."/>
            <person name="Daniel R."/>
            <person name="Vilcinskas A."/>
        </authorList>
    </citation>
    <scope>NUCLEOTIDE SEQUENCE</scope>
    <source>
        <strain evidence="7">G314FT</strain>
    </source>
</reference>
<dbReference type="InterPro" id="IPR001173">
    <property type="entry name" value="Glyco_trans_2-like"/>
</dbReference>
<keyword evidence="4" id="KW-0812">Transmembrane</keyword>
<accession>A0ABY5P289</accession>
<dbReference type="SUPFAM" id="SSF53448">
    <property type="entry name" value="Nucleotide-diphospho-sugar transferases"/>
    <property type="match status" value="1"/>
</dbReference>
<keyword evidence="8" id="KW-1185">Reference proteome</keyword>
<keyword evidence="3" id="KW-0808">Transferase</keyword>
<evidence type="ECO:0000256" key="1">
    <source>
        <dbReference type="ARBA" id="ARBA00006739"/>
    </source>
</evidence>
<evidence type="ECO:0000313" key="7">
    <source>
        <dbReference type="EMBL" id="UUV99877.1"/>
    </source>
</evidence>
<evidence type="ECO:0000256" key="3">
    <source>
        <dbReference type="ARBA" id="ARBA00022679"/>
    </source>
</evidence>
<dbReference type="Pfam" id="PF13632">
    <property type="entry name" value="Glyco_trans_2_3"/>
    <property type="match status" value="1"/>
</dbReference>
<dbReference type="PANTHER" id="PTHR43630:SF1">
    <property type="entry name" value="POLY-BETA-1,6-N-ACETYL-D-GLUCOSAMINE SYNTHASE"/>
    <property type="match status" value="1"/>
</dbReference>
<proteinExistence type="inferred from homology"/>
<evidence type="ECO:0000259" key="5">
    <source>
        <dbReference type="Pfam" id="PF00535"/>
    </source>
</evidence>
<dbReference type="InterPro" id="IPR029044">
    <property type="entry name" value="Nucleotide-diphossugar_trans"/>
</dbReference>
<keyword evidence="4" id="KW-1133">Transmembrane helix</keyword>
<dbReference type="CDD" id="cd06423">
    <property type="entry name" value="CESA_like"/>
    <property type="match status" value="1"/>
</dbReference>
<name>A0ABY5P289_9ENTE</name>